<dbReference type="GO" id="GO:0000149">
    <property type="term" value="F:SNARE binding"/>
    <property type="evidence" value="ECO:0007669"/>
    <property type="project" value="TreeGrafter"/>
</dbReference>
<dbReference type="GO" id="GO:0005484">
    <property type="term" value="F:SNAP receptor activity"/>
    <property type="evidence" value="ECO:0007669"/>
    <property type="project" value="TreeGrafter"/>
</dbReference>
<evidence type="ECO:0000256" key="1">
    <source>
        <dbReference type="ARBA" id="ARBA00004211"/>
    </source>
</evidence>
<proteinExistence type="inferred from homology"/>
<evidence type="ECO:0000256" key="4">
    <source>
        <dbReference type="ARBA" id="ARBA00022989"/>
    </source>
</evidence>
<sequence length="324" mass="35605">MSGNGYEMETHRAPLLESNQYAGGHQAMELQEFLNEVTGIRNLISTFRQNVLNISSLHNQSLQSYDHGSTTGSSGQLEALVADTSILTKQLRDGIKYLERDTLMSDYSAQSTKGAQTEKLKSDFDKELKAYQQVENQFRTRYREQMSRQYRIVNPEATDAEVEQLVESGETQIFSQALLSSGRSREANSVNAAVKARQQEIQRIETTLIELLALFEQMAEQVVLDEPKFQQIEDNAVKVEEDVHHAANHLETGVVSAKAARKKKWMCLGLGVTIVVVIVIIVVVVVVVKNGGVGGGNNNNNNKSTETVTATTTAPAAATSTAAT</sequence>
<evidence type="ECO:0000256" key="3">
    <source>
        <dbReference type="ARBA" id="ARBA00022692"/>
    </source>
</evidence>
<dbReference type="OrthoDB" id="10255013at2759"/>
<dbReference type="CDD" id="cd15849">
    <property type="entry name" value="SNARE_Sso1"/>
    <property type="match status" value="1"/>
</dbReference>
<accession>A0A3N4L6X8</accession>
<gene>
    <name evidence="9" type="ORF">P167DRAFT_498878</name>
</gene>
<dbReference type="PANTHER" id="PTHR19957:SF307">
    <property type="entry name" value="PROTEIN SSO1-RELATED"/>
    <property type="match status" value="1"/>
</dbReference>
<evidence type="ECO:0000313" key="9">
    <source>
        <dbReference type="EMBL" id="RPB17239.1"/>
    </source>
</evidence>
<protein>
    <submittedName>
        <fullName evidence="9">t-SNARE</fullName>
    </submittedName>
</protein>
<feature type="domain" description="Syntaxin N-terminal" evidence="8">
    <location>
        <begin position="25"/>
        <end position="143"/>
    </location>
</feature>
<keyword evidence="4 7" id="KW-1133">Transmembrane helix</keyword>
<dbReference type="Proteomes" id="UP000277580">
    <property type="component" value="Unassembled WGS sequence"/>
</dbReference>
<dbReference type="InterPro" id="IPR006011">
    <property type="entry name" value="Syntaxin_N"/>
</dbReference>
<dbReference type="Gene3D" id="1.20.58.70">
    <property type="match status" value="1"/>
</dbReference>
<keyword evidence="5 7" id="KW-0472">Membrane</keyword>
<organism evidence="9 10">
    <name type="scientific">Morchella conica CCBAS932</name>
    <dbReference type="NCBI Taxonomy" id="1392247"/>
    <lineage>
        <taxon>Eukaryota</taxon>
        <taxon>Fungi</taxon>
        <taxon>Dikarya</taxon>
        <taxon>Ascomycota</taxon>
        <taxon>Pezizomycotina</taxon>
        <taxon>Pezizomycetes</taxon>
        <taxon>Pezizales</taxon>
        <taxon>Morchellaceae</taxon>
        <taxon>Morchella</taxon>
    </lineage>
</organism>
<dbReference type="GO" id="GO:0006887">
    <property type="term" value="P:exocytosis"/>
    <property type="evidence" value="ECO:0007669"/>
    <property type="project" value="TreeGrafter"/>
</dbReference>
<dbReference type="SUPFAM" id="SSF47661">
    <property type="entry name" value="t-snare proteins"/>
    <property type="match status" value="1"/>
</dbReference>
<keyword evidence="3 7" id="KW-0812">Transmembrane</keyword>
<dbReference type="Pfam" id="PF00804">
    <property type="entry name" value="Syntaxin"/>
    <property type="match status" value="1"/>
</dbReference>
<evidence type="ECO:0000256" key="5">
    <source>
        <dbReference type="ARBA" id="ARBA00023136"/>
    </source>
</evidence>
<evidence type="ECO:0000256" key="2">
    <source>
        <dbReference type="ARBA" id="ARBA00009063"/>
    </source>
</evidence>
<dbReference type="GO" id="GO:0012505">
    <property type="term" value="C:endomembrane system"/>
    <property type="evidence" value="ECO:0007669"/>
    <property type="project" value="TreeGrafter"/>
</dbReference>
<dbReference type="InParanoid" id="A0A3N4L6X8"/>
<dbReference type="EMBL" id="ML119106">
    <property type="protein sequence ID" value="RPB17239.1"/>
    <property type="molecule type" value="Genomic_DNA"/>
</dbReference>
<dbReference type="Pfam" id="PF05739">
    <property type="entry name" value="SNARE"/>
    <property type="match status" value="1"/>
</dbReference>
<comment type="subcellular location">
    <subcellularLocation>
        <location evidence="1">Membrane</location>
        <topology evidence="1">Single-pass type IV membrane protein</topology>
    </subcellularLocation>
</comment>
<dbReference type="GO" id="GO:0048278">
    <property type="term" value="P:vesicle docking"/>
    <property type="evidence" value="ECO:0007669"/>
    <property type="project" value="TreeGrafter"/>
</dbReference>
<dbReference type="InterPro" id="IPR000727">
    <property type="entry name" value="T_SNARE_dom"/>
</dbReference>
<dbReference type="GO" id="GO:0005886">
    <property type="term" value="C:plasma membrane"/>
    <property type="evidence" value="ECO:0007669"/>
    <property type="project" value="TreeGrafter"/>
</dbReference>
<evidence type="ECO:0000259" key="8">
    <source>
        <dbReference type="SMART" id="SM00503"/>
    </source>
</evidence>
<dbReference type="PANTHER" id="PTHR19957">
    <property type="entry name" value="SYNTAXIN"/>
    <property type="match status" value="1"/>
</dbReference>
<evidence type="ECO:0000256" key="6">
    <source>
        <dbReference type="SAM" id="MobiDB-lite"/>
    </source>
</evidence>
<dbReference type="STRING" id="1392247.A0A3N4L6X8"/>
<evidence type="ECO:0000313" key="10">
    <source>
        <dbReference type="Proteomes" id="UP000277580"/>
    </source>
</evidence>
<reference evidence="9 10" key="1">
    <citation type="journal article" date="2018" name="Nat. Ecol. Evol.">
        <title>Pezizomycetes genomes reveal the molecular basis of ectomycorrhizal truffle lifestyle.</title>
        <authorList>
            <person name="Murat C."/>
            <person name="Payen T."/>
            <person name="Noel B."/>
            <person name="Kuo A."/>
            <person name="Morin E."/>
            <person name="Chen J."/>
            <person name="Kohler A."/>
            <person name="Krizsan K."/>
            <person name="Balestrini R."/>
            <person name="Da Silva C."/>
            <person name="Montanini B."/>
            <person name="Hainaut M."/>
            <person name="Levati E."/>
            <person name="Barry K.W."/>
            <person name="Belfiori B."/>
            <person name="Cichocki N."/>
            <person name="Clum A."/>
            <person name="Dockter R.B."/>
            <person name="Fauchery L."/>
            <person name="Guy J."/>
            <person name="Iotti M."/>
            <person name="Le Tacon F."/>
            <person name="Lindquist E.A."/>
            <person name="Lipzen A."/>
            <person name="Malagnac F."/>
            <person name="Mello A."/>
            <person name="Molinier V."/>
            <person name="Miyauchi S."/>
            <person name="Poulain J."/>
            <person name="Riccioni C."/>
            <person name="Rubini A."/>
            <person name="Sitrit Y."/>
            <person name="Splivallo R."/>
            <person name="Traeger S."/>
            <person name="Wang M."/>
            <person name="Zifcakova L."/>
            <person name="Wipf D."/>
            <person name="Zambonelli A."/>
            <person name="Paolocci F."/>
            <person name="Nowrousian M."/>
            <person name="Ottonello S."/>
            <person name="Baldrian P."/>
            <person name="Spatafora J.W."/>
            <person name="Henrissat B."/>
            <person name="Nagy L.G."/>
            <person name="Aury J.M."/>
            <person name="Wincker P."/>
            <person name="Grigoriev I.V."/>
            <person name="Bonfante P."/>
            <person name="Martin F.M."/>
        </authorList>
    </citation>
    <scope>NUCLEOTIDE SEQUENCE [LARGE SCALE GENOMIC DNA]</scope>
    <source>
        <strain evidence="9 10">CCBAS932</strain>
    </source>
</reference>
<dbReference type="GO" id="GO:0031201">
    <property type="term" value="C:SNARE complex"/>
    <property type="evidence" value="ECO:0007669"/>
    <property type="project" value="TreeGrafter"/>
</dbReference>
<dbReference type="AlphaFoldDB" id="A0A3N4L6X8"/>
<dbReference type="InterPro" id="IPR045242">
    <property type="entry name" value="Syntaxin"/>
</dbReference>
<dbReference type="SMART" id="SM00503">
    <property type="entry name" value="SynN"/>
    <property type="match status" value="1"/>
</dbReference>
<feature type="compositionally biased region" description="Low complexity" evidence="6">
    <location>
        <begin position="298"/>
        <end position="324"/>
    </location>
</feature>
<comment type="similarity">
    <text evidence="2">Belongs to the syntaxin family.</text>
</comment>
<dbReference type="InterPro" id="IPR010989">
    <property type="entry name" value="SNARE"/>
</dbReference>
<evidence type="ECO:0000256" key="7">
    <source>
        <dbReference type="SAM" id="Phobius"/>
    </source>
</evidence>
<feature type="region of interest" description="Disordered" evidence="6">
    <location>
        <begin position="295"/>
        <end position="324"/>
    </location>
</feature>
<feature type="transmembrane region" description="Helical" evidence="7">
    <location>
        <begin position="265"/>
        <end position="288"/>
    </location>
</feature>
<name>A0A3N4L6X8_9PEZI</name>
<dbReference type="GO" id="GO:0006886">
    <property type="term" value="P:intracellular protein transport"/>
    <property type="evidence" value="ECO:0007669"/>
    <property type="project" value="TreeGrafter"/>
</dbReference>
<dbReference type="GO" id="GO:0006906">
    <property type="term" value="P:vesicle fusion"/>
    <property type="evidence" value="ECO:0007669"/>
    <property type="project" value="TreeGrafter"/>
</dbReference>
<keyword evidence="10" id="KW-1185">Reference proteome</keyword>